<dbReference type="Gene3D" id="1.20.81.30">
    <property type="entry name" value="Type II secretion system (T2SS), domain F"/>
    <property type="match status" value="2"/>
</dbReference>
<organism evidence="12 13">
    <name type="scientific">Aquicella siphonis</name>
    <dbReference type="NCBI Taxonomy" id="254247"/>
    <lineage>
        <taxon>Bacteria</taxon>
        <taxon>Pseudomonadati</taxon>
        <taxon>Pseudomonadota</taxon>
        <taxon>Gammaproteobacteria</taxon>
        <taxon>Legionellales</taxon>
        <taxon>Coxiellaceae</taxon>
        <taxon>Aquicella</taxon>
    </lineage>
</organism>
<dbReference type="OrthoDB" id="9805682at2"/>
<comment type="similarity">
    <text evidence="2 9">Belongs to the GSP F family.</text>
</comment>
<feature type="transmembrane region" description="Helical" evidence="10">
    <location>
        <begin position="223"/>
        <end position="241"/>
    </location>
</feature>
<evidence type="ECO:0000256" key="3">
    <source>
        <dbReference type="ARBA" id="ARBA00022448"/>
    </source>
</evidence>
<feature type="transmembrane region" description="Helical" evidence="10">
    <location>
        <begin position="377"/>
        <end position="397"/>
    </location>
</feature>
<evidence type="ECO:0000256" key="10">
    <source>
        <dbReference type="SAM" id="Phobius"/>
    </source>
</evidence>
<dbReference type="InterPro" id="IPR001992">
    <property type="entry name" value="T2SS_GspF/T4SS_PilC_CS"/>
</dbReference>
<dbReference type="InterPro" id="IPR003004">
    <property type="entry name" value="GspF/PilC"/>
</dbReference>
<dbReference type="PANTHER" id="PTHR30012:SF7">
    <property type="entry name" value="PROTEIN TRANSPORT PROTEIN HOFC HOMOLOG"/>
    <property type="match status" value="1"/>
</dbReference>
<keyword evidence="6 9" id="KW-0812">Transmembrane</keyword>
<gene>
    <name evidence="12" type="primary">epsF_3</name>
    <name evidence="12" type="ORF">AQUSIP_23990</name>
</gene>
<proteinExistence type="inferred from homology"/>
<dbReference type="Pfam" id="PF00482">
    <property type="entry name" value="T2SSF"/>
    <property type="match status" value="2"/>
</dbReference>
<dbReference type="InterPro" id="IPR018076">
    <property type="entry name" value="T2SS_GspF_dom"/>
</dbReference>
<evidence type="ECO:0000256" key="9">
    <source>
        <dbReference type="RuleBase" id="RU003923"/>
    </source>
</evidence>
<feature type="domain" description="Type II secretion system protein GspF" evidence="11">
    <location>
        <begin position="70"/>
        <end position="193"/>
    </location>
</feature>
<dbReference type="KEGG" id="asip:AQUSIP_23990"/>
<keyword evidence="5" id="KW-0997">Cell inner membrane</keyword>
<dbReference type="PROSITE" id="PS00874">
    <property type="entry name" value="T2SP_F"/>
    <property type="match status" value="1"/>
</dbReference>
<dbReference type="Proteomes" id="UP000324194">
    <property type="component" value="Chromosome 2"/>
</dbReference>
<evidence type="ECO:0000313" key="13">
    <source>
        <dbReference type="Proteomes" id="UP000324194"/>
    </source>
</evidence>
<dbReference type="FunFam" id="1.20.81.30:FF:000001">
    <property type="entry name" value="Type II secretion system protein F"/>
    <property type="match status" value="2"/>
</dbReference>
<dbReference type="EMBL" id="LR699120">
    <property type="protein sequence ID" value="VVC77072.1"/>
    <property type="molecule type" value="Genomic_DNA"/>
</dbReference>
<keyword evidence="13" id="KW-1185">Reference proteome</keyword>
<feature type="transmembrane region" description="Helical" evidence="10">
    <location>
        <begin position="170"/>
        <end position="192"/>
    </location>
</feature>
<protein>
    <submittedName>
        <fullName evidence="12">Type II secretion system protein F</fullName>
    </submittedName>
</protein>
<dbReference type="PRINTS" id="PR00812">
    <property type="entry name" value="BCTERIALGSPF"/>
</dbReference>
<dbReference type="GO" id="GO:0005886">
    <property type="term" value="C:plasma membrane"/>
    <property type="evidence" value="ECO:0007669"/>
    <property type="project" value="UniProtKB-SubCell"/>
</dbReference>
<dbReference type="AlphaFoldDB" id="A0A5E4PLD1"/>
<keyword evidence="4" id="KW-1003">Cell membrane</keyword>
<keyword evidence="8 10" id="KW-0472">Membrane</keyword>
<accession>A0A5E4PLD1</accession>
<evidence type="ECO:0000256" key="5">
    <source>
        <dbReference type="ARBA" id="ARBA00022519"/>
    </source>
</evidence>
<evidence type="ECO:0000256" key="1">
    <source>
        <dbReference type="ARBA" id="ARBA00004429"/>
    </source>
</evidence>
<feature type="domain" description="Type II secretion system protein GspF" evidence="11">
    <location>
        <begin position="274"/>
        <end position="396"/>
    </location>
</feature>
<evidence type="ECO:0000259" key="11">
    <source>
        <dbReference type="Pfam" id="PF00482"/>
    </source>
</evidence>
<evidence type="ECO:0000256" key="2">
    <source>
        <dbReference type="ARBA" id="ARBA00005745"/>
    </source>
</evidence>
<dbReference type="PANTHER" id="PTHR30012">
    <property type="entry name" value="GENERAL SECRETION PATHWAY PROTEIN"/>
    <property type="match status" value="1"/>
</dbReference>
<comment type="subcellular location">
    <subcellularLocation>
        <location evidence="1 9">Cell inner membrane</location>
        <topology evidence="1 9">Multi-pass membrane protein</topology>
    </subcellularLocation>
</comment>
<dbReference type="GO" id="GO:0015628">
    <property type="term" value="P:protein secretion by the type II secretion system"/>
    <property type="evidence" value="ECO:0007669"/>
    <property type="project" value="TreeGrafter"/>
</dbReference>
<evidence type="ECO:0000256" key="4">
    <source>
        <dbReference type="ARBA" id="ARBA00022475"/>
    </source>
</evidence>
<evidence type="ECO:0000256" key="6">
    <source>
        <dbReference type="ARBA" id="ARBA00022692"/>
    </source>
</evidence>
<evidence type="ECO:0000256" key="7">
    <source>
        <dbReference type="ARBA" id="ARBA00022989"/>
    </source>
</evidence>
<evidence type="ECO:0000313" key="12">
    <source>
        <dbReference type="EMBL" id="VVC77072.1"/>
    </source>
</evidence>
<dbReference type="RefSeq" id="WP_148340472.1">
    <property type="nucleotide sequence ID" value="NZ_LR699120.1"/>
</dbReference>
<reference evidence="12 13" key="1">
    <citation type="submission" date="2019-08" db="EMBL/GenBank/DDBJ databases">
        <authorList>
            <person name="Guy L."/>
        </authorList>
    </citation>
    <scope>NUCLEOTIDE SEQUENCE [LARGE SCALE GENOMIC DNA]</scope>
    <source>
        <strain evidence="12 13">SGT-108</strain>
    </source>
</reference>
<keyword evidence="7 10" id="KW-1133">Transmembrane helix</keyword>
<keyword evidence="3 9" id="KW-0813">Transport</keyword>
<evidence type="ECO:0000256" key="8">
    <source>
        <dbReference type="ARBA" id="ARBA00023136"/>
    </source>
</evidence>
<dbReference type="InterPro" id="IPR042094">
    <property type="entry name" value="T2SS_GspF_sf"/>
</dbReference>
<sequence length="404" mass="45101">MEGGIQTFRWTGINKEGQRLRGVIQAQDVKSAETELKAMQVEVISISVKQGFSMPFLRKSKIRQKEIILFTRYLSTMLNAGMPILKALDVIARDQDNAVMKSMVVSLRNNISSGASLSDSLRQFPECFNELYCNLTRAGEKSATLDKVLGRLVRYLEKIERIKSKVKTALIYPVTIVFIAIVVSLILLLFVVPQFQSMFSNAGVKLPLFTRIVIHVSDIVRGYWWLLILLIVGGIWGTKILREKNEYFSDKFDSFILRMYIIGPIIKKSIIARFTRTLAITLDAGLPIVDSMKSMINIMGNKRYSKGVVQICDDITNGNQLASSIESTRLFPGMVVQMIAVGEASGALGDMLNNIASYYEDEVDSIADNLTTILEPLIISLLGVIIGCFVIAMYLPIFKLGTTI</sequence>
<name>A0A5E4PLD1_9COXI</name>